<dbReference type="OrthoDB" id="192887at2759"/>
<dbReference type="GeneID" id="181373"/>
<dbReference type="InterPro" id="IPR050117">
    <property type="entry name" value="MAPK"/>
</dbReference>
<keyword evidence="6" id="KW-0808">Transferase</keyword>
<evidence type="ECO:0000313" key="7">
    <source>
        <dbReference type="Proteomes" id="UP000001940"/>
    </source>
</evidence>
<dbReference type="AGR" id="WB:WBGene00004859"/>
<dbReference type="EMBL" id="BX284606">
    <property type="protein sequence ID" value="CAH2190684.1"/>
    <property type="molecule type" value="Genomic_DNA"/>
</dbReference>
<dbReference type="Proteomes" id="UP000001940">
    <property type="component" value="Chromosome X"/>
</dbReference>
<evidence type="ECO:0000256" key="1">
    <source>
        <dbReference type="ARBA" id="ARBA00022741"/>
    </source>
</evidence>
<dbReference type="AlphaFoldDB" id="A0A8S4QBG0"/>
<keyword evidence="1 3" id="KW-0547">Nucleotide-binding</keyword>
<dbReference type="CTD" id="181373"/>
<dbReference type="SMR" id="A0A8S4QBG0"/>
<dbReference type="FunFam" id="1.10.510.10:FF:002169">
    <property type="entry name" value="Mitogen-activated protein kinase sma-5"/>
    <property type="match status" value="1"/>
</dbReference>
<dbReference type="WormBase" id="W06B3.2e">
    <property type="protein sequence ID" value="CE54416"/>
    <property type="gene ID" value="WBGene00004859"/>
    <property type="gene designation" value="sma-5"/>
</dbReference>
<dbReference type="GO" id="GO:0005634">
    <property type="term" value="C:nucleus"/>
    <property type="evidence" value="ECO:0000318"/>
    <property type="project" value="GO_Central"/>
</dbReference>
<dbReference type="PROSITE" id="PS50011">
    <property type="entry name" value="PROTEIN_KINASE_DOM"/>
    <property type="match status" value="1"/>
</dbReference>
<evidence type="ECO:0000313" key="6">
    <source>
        <dbReference type="EMBL" id="CAH2190684.1"/>
    </source>
</evidence>
<dbReference type="Gene3D" id="1.10.510.10">
    <property type="entry name" value="Transferase(Phosphotransferase) domain 1"/>
    <property type="match status" value="1"/>
</dbReference>
<dbReference type="InterPro" id="IPR000719">
    <property type="entry name" value="Prot_kinase_dom"/>
</dbReference>
<gene>
    <name evidence="6 8" type="primary">sma-5</name>
    <name evidence="6" type="ORF">CELE_W06B3.2</name>
    <name evidence="8" type="ORF">W06B3.2</name>
</gene>
<organism evidence="6 7">
    <name type="scientific">Caenorhabditis elegans</name>
    <dbReference type="NCBI Taxonomy" id="6239"/>
    <lineage>
        <taxon>Eukaryota</taxon>
        <taxon>Metazoa</taxon>
        <taxon>Ecdysozoa</taxon>
        <taxon>Nematoda</taxon>
        <taxon>Chromadorea</taxon>
        <taxon>Rhabditida</taxon>
        <taxon>Rhabditina</taxon>
        <taxon>Rhabditomorpha</taxon>
        <taxon>Rhabditoidea</taxon>
        <taxon>Rhabditidae</taxon>
        <taxon>Peloderinae</taxon>
        <taxon>Caenorhabditis</taxon>
    </lineage>
</organism>
<name>A0A8S4QBG0_CAEEL</name>
<dbReference type="SMART" id="SM00220">
    <property type="entry name" value="S_TKc"/>
    <property type="match status" value="1"/>
</dbReference>
<dbReference type="GO" id="GO:0005524">
    <property type="term" value="F:ATP binding"/>
    <property type="evidence" value="ECO:0007669"/>
    <property type="project" value="UniProtKB-UniRule"/>
</dbReference>
<feature type="compositionally biased region" description="Polar residues" evidence="4">
    <location>
        <begin position="20"/>
        <end position="30"/>
    </location>
</feature>
<dbReference type="GO" id="GO:0005737">
    <property type="term" value="C:cytoplasm"/>
    <property type="evidence" value="ECO:0000318"/>
    <property type="project" value="GO_Central"/>
</dbReference>
<feature type="compositionally biased region" description="Polar residues" evidence="4">
    <location>
        <begin position="40"/>
        <end position="54"/>
    </location>
</feature>
<feature type="binding site" evidence="3">
    <location>
        <position position="135"/>
    </location>
    <ligand>
        <name>ATP</name>
        <dbReference type="ChEBI" id="CHEBI:30616"/>
    </ligand>
</feature>
<dbReference type="PROSITE" id="PS00107">
    <property type="entry name" value="PROTEIN_KINASE_ATP"/>
    <property type="match status" value="1"/>
</dbReference>
<dbReference type="Gene3D" id="3.30.200.20">
    <property type="entry name" value="Phosphorylase Kinase, domain 1"/>
    <property type="match status" value="1"/>
</dbReference>
<dbReference type="PANTHER" id="PTHR24055">
    <property type="entry name" value="MITOGEN-ACTIVATED PROTEIN KINASE"/>
    <property type="match status" value="1"/>
</dbReference>
<dbReference type="GO" id="GO:0004674">
    <property type="term" value="F:protein serine/threonine kinase activity"/>
    <property type="evidence" value="ECO:0000318"/>
    <property type="project" value="GO_Central"/>
</dbReference>
<evidence type="ECO:0000256" key="4">
    <source>
        <dbReference type="SAM" id="MobiDB-lite"/>
    </source>
</evidence>
<keyword evidence="7" id="KW-1185">Reference proteome</keyword>
<evidence type="ECO:0000313" key="8">
    <source>
        <dbReference type="WormBase" id="W06B3.2e"/>
    </source>
</evidence>
<reference evidence="6 7" key="1">
    <citation type="journal article" date="1998" name="Science">
        <title>Genome sequence of the nematode C. elegans: a platform for investigating biology.</title>
        <authorList>
            <consortium name="The C. elegans sequencing consortium"/>
            <person name="Sulson J.E."/>
            <person name="Waterston R."/>
        </authorList>
    </citation>
    <scope>NUCLEOTIDE SEQUENCE [LARGE SCALE GENOMIC DNA]</scope>
    <source>
        <strain evidence="6 7">Bristol N2</strain>
    </source>
</reference>
<evidence type="ECO:0000256" key="3">
    <source>
        <dbReference type="PROSITE-ProRule" id="PRU10141"/>
    </source>
</evidence>
<feature type="domain" description="Protein kinase" evidence="5">
    <location>
        <begin position="105"/>
        <end position="411"/>
    </location>
</feature>
<protein>
    <submittedName>
        <fullName evidence="6">Protein kinase domain-containing protein</fullName>
    </submittedName>
</protein>
<dbReference type="InterPro" id="IPR008271">
    <property type="entry name" value="Ser/Thr_kinase_AS"/>
</dbReference>
<dbReference type="GO" id="GO:0035556">
    <property type="term" value="P:intracellular signal transduction"/>
    <property type="evidence" value="ECO:0000318"/>
    <property type="project" value="GO_Central"/>
</dbReference>
<keyword evidence="6" id="KW-0418">Kinase</keyword>
<dbReference type="RefSeq" id="NP_001391190.1">
    <property type="nucleotide sequence ID" value="NM_001404211.1"/>
</dbReference>
<dbReference type="InterPro" id="IPR011009">
    <property type="entry name" value="Kinase-like_dom_sf"/>
</dbReference>
<dbReference type="FunFam" id="3.30.200.20:FF:000553">
    <property type="entry name" value="Mitogen-activated protein kinase"/>
    <property type="match status" value="1"/>
</dbReference>
<dbReference type="PROSITE" id="PS00108">
    <property type="entry name" value="PROTEIN_KINASE_ST"/>
    <property type="match status" value="1"/>
</dbReference>
<feature type="region of interest" description="Disordered" evidence="4">
    <location>
        <begin position="19"/>
        <end position="72"/>
    </location>
</feature>
<sequence length="521" mass="59327">MVFADFLEKIKSLFAKTKDPITSMSPPQENRSPKAEYLNNFFNTNPTNGKSRGSQEAPRKPLGQTNLNVQGSMPAKKEGFNRVLDGLKKRQLQHDFKLERAAETYEPTQNIGSGAFGIVCEAVETSSNQKVAIKKVAHASATPTLARRTLREIRVLRYINHPNIVPLRDIFRTKGPLGIDVFLVMDLMQNNLHHIIYGNEDPLEEHYINAFLGQLLRGLEYLHAACIAHRDLKPSNLLVNQDGTLRIADFGMAKCADNSSKKHDDEEHCYYMTQHVATLPYRAPELLFVLPEHSTAVDMWAVGCIFGEMVIRNEILPGRSVQGQIKMLLTMLGQPPQEVINEVRCDRTRKLIQDFGRKADAEWDDIMFCKARGDDQIVRGNCDTIDFVKQLFQYDAQKRINIQDALLHPYIQRVIPAEAPQKKCPFRVKKDMMQVEDLNHQELISMMKQDVRSAENPITYSELHSGGDYNTWIAGVFQSERSREIIKNEYSTSSYTSPELDREYIGHVNQYQRGILSNCAA</sequence>
<evidence type="ECO:0000256" key="2">
    <source>
        <dbReference type="ARBA" id="ARBA00022840"/>
    </source>
</evidence>
<dbReference type="InterPro" id="IPR017441">
    <property type="entry name" value="Protein_kinase_ATP_BS"/>
</dbReference>
<proteinExistence type="predicted"/>
<accession>A0A8S4QBG0</accession>
<evidence type="ECO:0000259" key="5">
    <source>
        <dbReference type="PROSITE" id="PS50011"/>
    </source>
</evidence>
<dbReference type="CDD" id="cd07855">
    <property type="entry name" value="STKc_ERK5"/>
    <property type="match status" value="1"/>
</dbReference>
<keyword evidence="2 3" id="KW-0067">ATP-binding</keyword>
<dbReference type="SUPFAM" id="SSF56112">
    <property type="entry name" value="Protein kinase-like (PK-like)"/>
    <property type="match status" value="1"/>
</dbReference>
<dbReference type="Pfam" id="PF00069">
    <property type="entry name" value="Pkinase"/>
    <property type="match status" value="1"/>
</dbReference>